<sequence length="141" mass="16289">MYLSDDHCDSWSAEARILVAITVHGPTPTHQGRDTPLTNPPVSHPRTRGASHWTLARATNRRWENLRQQKDRGHKQKGNANAQNCIVPPLSLSIMILPRDRRIDVRIRRLLINFTQQMRDIGLSGFFRHSWGTIKSYYHTT</sequence>
<feature type="region of interest" description="Disordered" evidence="1">
    <location>
        <begin position="25"/>
        <end position="50"/>
    </location>
</feature>
<protein>
    <submittedName>
        <fullName evidence="2">Uncharacterized protein</fullName>
    </submittedName>
</protein>
<comment type="caution">
    <text evidence="2">The sequence shown here is derived from an EMBL/GenBank/DDBJ whole genome shotgun (WGS) entry which is preliminary data.</text>
</comment>
<reference evidence="2 3" key="1">
    <citation type="journal article" date="2019" name="Sci. Rep.">
        <title>Orb-weaving spider Araneus ventricosus genome elucidates the spidroin gene catalogue.</title>
        <authorList>
            <person name="Kono N."/>
            <person name="Nakamura H."/>
            <person name="Ohtoshi R."/>
            <person name="Moran D.A.P."/>
            <person name="Shinohara A."/>
            <person name="Yoshida Y."/>
            <person name="Fujiwara M."/>
            <person name="Mori M."/>
            <person name="Tomita M."/>
            <person name="Arakawa K."/>
        </authorList>
    </citation>
    <scope>NUCLEOTIDE SEQUENCE [LARGE SCALE GENOMIC DNA]</scope>
</reference>
<dbReference type="EMBL" id="BGPR01001112">
    <property type="protein sequence ID" value="GBM45779.1"/>
    <property type="molecule type" value="Genomic_DNA"/>
</dbReference>
<keyword evidence="3" id="KW-1185">Reference proteome</keyword>
<evidence type="ECO:0000313" key="3">
    <source>
        <dbReference type="Proteomes" id="UP000499080"/>
    </source>
</evidence>
<accession>A0A4Y2FZD8</accession>
<evidence type="ECO:0000313" key="2">
    <source>
        <dbReference type="EMBL" id="GBM45779.1"/>
    </source>
</evidence>
<dbReference type="AlphaFoldDB" id="A0A4Y2FZD8"/>
<name>A0A4Y2FZD8_ARAVE</name>
<gene>
    <name evidence="2" type="ORF">AVEN_208097_1</name>
</gene>
<organism evidence="2 3">
    <name type="scientific">Araneus ventricosus</name>
    <name type="common">Orbweaver spider</name>
    <name type="synonym">Epeira ventricosa</name>
    <dbReference type="NCBI Taxonomy" id="182803"/>
    <lineage>
        <taxon>Eukaryota</taxon>
        <taxon>Metazoa</taxon>
        <taxon>Ecdysozoa</taxon>
        <taxon>Arthropoda</taxon>
        <taxon>Chelicerata</taxon>
        <taxon>Arachnida</taxon>
        <taxon>Araneae</taxon>
        <taxon>Araneomorphae</taxon>
        <taxon>Entelegynae</taxon>
        <taxon>Araneoidea</taxon>
        <taxon>Araneidae</taxon>
        <taxon>Araneus</taxon>
    </lineage>
</organism>
<proteinExistence type="predicted"/>
<dbReference type="Proteomes" id="UP000499080">
    <property type="component" value="Unassembled WGS sequence"/>
</dbReference>
<evidence type="ECO:0000256" key="1">
    <source>
        <dbReference type="SAM" id="MobiDB-lite"/>
    </source>
</evidence>